<reference evidence="8" key="1">
    <citation type="journal article" date="2002" name="DNA Res.">
        <title>Complete genomic sequence of nitrogen-fixing symbiotic bacterium Bradyrhizobium japonicum USDA110.</title>
        <authorList>
            <person name="Kaneko T."/>
            <person name="Nakamura Y."/>
            <person name="Sato S."/>
            <person name="Minamisawa K."/>
            <person name="Uchiumi T."/>
            <person name="Sasamoto S."/>
            <person name="Watanabe A."/>
            <person name="Idesawa K."/>
            <person name="Iriguchi M."/>
            <person name="Kawashima K."/>
            <person name="Kohara M."/>
            <person name="Matsumoto M."/>
            <person name="Shimpo S."/>
            <person name="Tsuruoka H."/>
            <person name="Wada T."/>
            <person name="Yamada M."/>
            <person name="Tabata S."/>
        </authorList>
    </citation>
    <scope>NUCLEOTIDE SEQUENCE [LARGE SCALE GENOMIC DNA]</scope>
    <source>
        <strain evidence="8">JCM 10833 / BCRC 13528 / IAM 13628 / NBRC 14792 / USDA 110</strain>
    </source>
</reference>
<name>Q89CY0_BRADU</name>
<dbReference type="EnsemblBacteria" id="BAC52930">
    <property type="protein sequence ID" value="BAC52930"/>
    <property type="gene ID" value="BAC52930"/>
</dbReference>
<proteinExistence type="predicted"/>
<evidence type="ECO:0000256" key="4">
    <source>
        <dbReference type="PIRSR" id="PIRSR005739-1"/>
    </source>
</evidence>
<dbReference type="GeneID" id="46494617"/>
<dbReference type="OrthoDB" id="9766840at2"/>
<keyword evidence="2" id="KW-0808">Transferase</keyword>
<protein>
    <submittedName>
        <fullName evidence="7">Blr7665 protein</fullName>
    </submittedName>
</protein>
<dbReference type="KEGG" id="bja:blr7665"/>
<dbReference type="InterPro" id="IPR001077">
    <property type="entry name" value="COMT_C"/>
</dbReference>
<dbReference type="InterPro" id="IPR016461">
    <property type="entry name" value="COMT-like"/>
</dbReference>
<sequence length="334" mass="36584">MTSNPWLTLLGLINGFQVTQAIHVASTLRIADHLKGDSRSAEELAPLTQSHPGALYRLLRALAAVGVFEEDEDRRFALTPMGDCLRTDSATPIGAWAECVGSPYVWSTWGHLLHSIRTGENAFQSLNGKDIWNYRAERPEESAVFDRAMTEFSRGGAEAVIGAYDFSAFHHVVDVGGGRGLMLAAILTAHPRMQGTLFDQPGVIAGAEAVLEAHGVVDRCRMVSGSFFESVPEGGDAYVMRVVIHDWDDDEAIAILKACRRAMRETAKLVLIERIIAPANEVPATKFMDLHMLALPGGRERTRDEFSDLLAKSGFELTRVVPAGRINVIEARPY</sequence>
<evidence type="ECO:0000313" key="7">
    <source>
        <dbReference type="EMBL" id="BAC52930.1"/>
    </source>
</evidence>
<feature type="domain" description="O-methyltransferase C-terminal" evidence="5">
    <location>
        <begin position="109"/>
        <end position="316"/>
    </location>
</feature>
<dbReference type="EMBL" id="BA000040">
    <property type="protein sequence ID" value="BAC52930.1"/>
    <property type="molecule type" value="Genomic_DNA"/>
</dbReference>
<dbReference type="InterPro" id="IPR036390">
    <property type="entry name" value="WH_DNA-bd_sf"/>
</dbReference>
<dbReference type="PANTHER" id="PTHR43712">
    <property type="entry name" value="PUTATIVE (AFU_ORTHOLOGUE AFUA_4G14580)-RELATED"/>
    <property type="match status" value="1"/>
</dbReference>
<keyword evidence="3" id="KW-0949">S-adenosyl-L-methionine</keyword>
<dbReference type="InParanoid" id="Q89CY0"/>
<dbReference type="InterPro" id="IPR036388">
    <property type="entry name" value="WH-like_DNA-bd_sf"/>
</dbReference>
<dbReference type="InterPro" id="IPR012967">
    <property type="entry name" value="COMT_dimerisation"/>
</dbReference>
<dbReference type="PATRIC" id="fig|224911.44.peg.7794"/>
<dbReference type="GO" id="GO:0032259">
    <property type="term" value="P:methylation"/>
    <property type="evidence" value="ECO:0007669"/>
    <property type="project" value="UniProtKB-KW"/>
</dbReference>
<dbReference type="CDD" id="cd02440">
    <property type="entry name" value="AdoMet_MTases"/>
    <property type="match status" value="1"/>
</dbReference>
<dbReference type="STRING" id="224911.AAV28_36035"/>
<dbReference type="Gene3D" id="3.40.50.150">
    <property type="entry name" value="Vaccinia Virus protein VP39"/>
    <property type="match status" value="1"/>
</dbReference>
<evidence type="ECO:0000259" key="6">
    <source>
        <dbReference type="Pfam" id="PF08100"/>
    </source>
</evidence>
<dbReference type="PhylomeDB" id="Q89CY0"/>
<evidence type="ECO:0000313" key="8">
    <source>
        <dbReference type="Proteomes" id="UP000002526"/>
    </source>
</evidence>
<dbReference type="Gene3D" id="1.10.10.10">
    <property type="entry name" value="Winged helix-like DNA-binding domain superfamily/Winged helix DNA-binding domain"/>
    <property type="match status" value="1"/>
</dbReference>
<dbReference type="PIRSF" id="PIRSF005739">
    <property type="entry name" value="O-mtase"/>
    <property type="match status" value="1"/>
</dbReference>
<dbReference type="Gene3D" id="1.10.287.1350">
    <property type="match status" value="1"/>
</dbReference>
<dbReference type="Proteomes" id="UP000002526">
    <property type="component" value="Chromosome"/>
</dbReference>
<keyword evidence="8" id="KW-1185">Reference proteome</keyword>
<evidence type="ECO:0000256" key="1">
    <source>
        <dbReference type="ARBA" id="ARBA00022603"/>
    </source>
</evidence>
<organism evidence="7 8">
    <name type="scientific">Bradyrhizobium diazoefficiens (strain JCM 10833 / BCRC 13528 / IAM 13628 / NBRC 14792 / USDA 110)</name>
    <dbReference type="NCBI Taxonomy" id="224911"/>
    <lineage>
        <taxon>Bacteria</taxon>
        <taxon>Pseudomonadati</taxon>
        <taxon>Pseudomonadota</taxon>
        <taxon>Alphaproteobacteria</taxon>
        <taxon>Hyphomicrobiales</taxon>
        <taxon>Nitrobacteraceae</taxon>
        <taxon>Bradyrhizobium</taxon>
    </lineage>
</organism>
<dbReference type="AlphaFoldDB" id="Q89CY0"/>
<dbReference type="HOGENOM" id="CLU_005533_12_0_5"/>
<accession>Q89CY0</accession>
<gene>
    <name evidence="7" type="ordered locus">blr7665</name>
</gene>
<evidence type="ECO:0000256" key="2">
    <source>
        <dbReference type="ARBA" id="ARBA00022679"/>
    </source>
</evidence>
<dbReference type="SUPFAM" id="SSF46785">
    <property type="entry name" value="Winged helix' DNA-binding domain"/>
    <property type="match status" value="1"/>
</dbReference>
<feature type="domain" description="O-methyltransferase dimerisation" evidence="6">
    <location>
        <begin position="12"/>
        <end position="86"/>
    </location>
</feature>
<dbReference type="GO" id="GO:0046983">
    <property type="term" value="F:protein dimerization activity"/>
    <property type="evidence" value="ECO:0007669"/>
    <property type="project" value="InterPro"/>
</dbReference>
<dbReference type="Pfam" id="PF00891">
    <property type="entry name" value="Methyltransf_2"/>
    <property type="match status" value="1"/>
</dbReference>
<dbReference type="eggNOG" id="COG0500">
    <property type="taxonomic scope" value="Bacteria"/>
</dbReference>
<feature type="active site" description="Proton acceptor" evidence="4">
    <location>
        <position position="245"/>
    </location>
</feature>
<dbReference type="GO" id="GO:0008171">
    <property type="term" value="F:O-methyltransferase activity"/>
    <property type="evidence" value="ECO:0007669"/>
    <property type="project" value="InterPro"/>
</dbReference>
<dbReference type="PANTHER" id="PTHR43712:SF2">
    <property type="entry name" value="O-METHYLTRANSFERASE CICE"/>
    <property type="match status" value="1"/>
</dbReference>
<dbReference type="SUPFAM" id="SSF53335">
    <property type="entry name" value="S-adenosyl-L-methionine-dependent methyltransferases"/>
    <property type="match status" value="1"/>
</dbReference>
<dbReference type="InterPro" id="IPR029063">
    <property type="entry name" value="SAM-dependent_MTases_sf"/>
</dbReference>
<keyword evidence="1" id="KW-0489">Methyltransferase</keyword>
<dbReference type="PROSITE" id="PS51683">
    <property type="entry name" value="SAM_OMT_II"/>
    <property type="match status" value="1"/>
</dbReference>
<dbReference type="GO" id="GO:0008757">
    <property type="term" value="F:S-adenosylmethionine-dependent methyltransferase activity"/>
    <property type="evidence" value="ECO:0000318"/>
    <property type="project" value="GO_Central"/>
</dbReference>
<dbReference type="RefSeq" id="WP_011090392.1">
    <property type="nucleotide sequence ID" value="NC_004463.1"/>
</dbReference>
<evidence type="ECO:0000259" key="5">
    <source>
        <dbReference type="Pfam" id="PF00891"/>
    </source>
</evidence>
<dbReference type="Pfam" id="PF08100">
    <property type="entry name" value="Dimerisation"/>
    <property type="match status" value="1"/>
</dbReference>
<evidence type="ECO:0000256" key="3">
    <source>
        <dbReference type="ARBA" id="ARBA00022691"/>
    </source>
</evidence>